<organism evidence="1 2">
    <name type="scientific">Daphnia magna</name>
    <dbReference type="NCBI Taxonomy" id="35525"/>
    <lineage>
        <taxon>Eukaryota</taxon>
        <taxon>Metazoa</taxon>
        <taxon>Ecdysozoa</taxon>
        <taxon>Arthropoda</taxon>
        <taxon>Crustacea</taxon>
        <taxon>Branchiopoda</taxon>
        <taxon>Diplostraca</taxon>
        <taxon>Cladocera</taxon>
        <taxon>Anomopoda</taxon>
        <taxon>Daphniidae</taxon>
        <taxon>Daphnia</taxon>
    </lineage>
</organism>
<dbReference type="PANTHER" id="PTHR37984:SF7">
    <property type="entry name" value="INTEGRASE CATALYTIC DOMAIN-CONTAINING PROTEIN"/>
    <property type="match status" value="1"/>
</dbReference>
<dbReference type="InterPro" id="IPR050951">
    <property type="entry name" value="Retrovirus_Pol_polyprotein"/>
</dbReference>
<keyword evidence="2" id="KW-1185">Reference proteome</keyword>
<comment type="caution">
    <text evidence="1">The sequence shown here is derived from an EMBL/GenBank/DDBJ whole genome shotgun (WGS) entry which is preliminary data.</text>
</comment>
<dbReference type="STRING" id="35525.A0A164FTI7"/>
<dbReference type="AlphaFoldDB" id="A0A164FTI7"/>
<name>A0A164FTI7_9CRUS</name>
<dbReference type="Proteomes" id="UP000076858">
    <property type="component" value="Unassembled WGS sequence"/>
</dbReference>
<sequence>QLVYKPGKELFIADTLSRAPSPLLFCDDVTQDCEEQVHAVLNLVIPEDSTRVKFAAATAADPTLLLIKEILIRGWPEHKAQCPVAAKPFWSVRHHLAEVDGLLLNGSRLVVPASLRQEVLAGIHDGHF</sequence>
<proteinExistence type="predicted"/>
<feature type="non-terminal residue" evidence="1">
    <location>
        <position position="128"/>
    </location>
</feature>
<evidence type="ECO:0000313" key="2">
    <source>
        <dbReference type="Proteomes" id="UP000076858"/>
    </source>
</evidence>
<dbReference type="EMBL" id="LRGB01018232">
    <property type="protein sequence ID" value="KZR98147.1"/>
    <property type="molecule type" value="Genomic_DNA"/>
</dbReference>
<dbReference type="PANTHER" id="PTHR37984">
    <property type="entry name" value="PROTEIN CBG26694"/>
    <property type="match status" value="1"/>
</dbReference>
<accession>A0A164FTI7</accession>
<reference evidence="1 2" key="1">
    <citation type="submission" date="2016-03" db="EMBL/GenBank/DDBJ databases">
        <title>EvidentialGene: Evidence-directed Construction of Genes on Genomes.</title>
        <authorList>
            <person name="Gilbert D.G."/>
            <person name="Choi J.-H."/>
            <person name="Mockaitis K."/>
            <person name="Colbourne J."/>
            <person name="Pfrender M."/>
        </authorList>
    </citation>
    <scope>NUCLEOTIDE SEQUENCE [LARGE SCALE GENOMIC DNA]</scope>
    <source>
        <strain evidence="1 2">Xinb3</strain>
        <tissue evidence="1">Complete organism</tissue>
    </source>
</reference>
<feature type="non-terminal residue" evidence="1">
    <location>
        <position position="1"/>
    </location>
</feature>
<gene>
    <name evidence="1" type="ORF">APZ42_006567</name>
</gene>
<evidence type="ECO:0000313" key="1">
    <source>
        <dbReference type="EMBL" id="KZR98147.1"/>
    </source>
</evidence>
<protein>
    <submittedName>
        <fullName evidence="1">Uncharacterized protein</fullName>
    </submittedName>
</protein>